<dbReference type="GO" id="GO:0005770">
    <property type="term" value="C:late endosome"/>
    <property type="evidence" value="ECO:0007669"/>
    <property type="project" value="TreeGrafter"/>
</dbReference>
<gene>
    <name evidence="3" type="ORF">H4R34_006386</name>
</gene>
<dbReference type="GO" id="GO:0007034">
    <property type="term" value="P:vacuolar transport"/>
    <property type="evidence" value="ECO:0007669"/>
    <property type="project" value="TreeGrafter"/>
</dbReference>
<dbReference type="EMBL" id="JANBQB010002339">
    <property type="protein sequence ID" value="KAJ1967471.1"/>
    <property type="molecule type" value="Genomic_DNA"/>
</dbReference>
<dbReference type="GO" id="GO:1901096">
    <property type="term" value="P:regulation of autophagosome maturation"/>
    <property type="evidence" value="ECO:0007669"/>
    <property type="project" value="TreeGrafter"/>
</dbReference>
<dbReference type="PANTHER" id="PTHR21481:SF0">
    <property type="entry name" value="PROTEIN CLEC16A"/>
    <property type="match status" value="1"/>
</dbReference>
<comment type="caution">
    <text evidence="3">The sequence shown here is derived from an EMBL/GenBank/DDBJ whole genome shotgun (WGS) entry which is preliminary data.</text>
</comment>
<proteinExistence type="predicted"/>
<evidence type="ECO:0000313" key="3">
    <source>
        <dbReference type="EMBL" id="KAJ1967471.1"/>
    </source>
</evidence>
<dbReference type="Proteomes" id="UP001151582">
    <property type="component" value="Unassembled WGS sequence"/>
</dbReference>
<dbReference type="OrthoDB" id="294052at2759"/>
<keyword evidence="4" id="KW-1185">Reference proteome</keyword>
<feature type="domain" description="CLEC16A/TT9 C-terminal" evidence="2">
    <location>
        <begin position="8"/>
        <end position="99"/>
    </location>
</feature>
<dbReference type="Pfam" id="PF19439">
    <property type="entry name" value="CLEC16A_C"/>
    <property type="match status" value="1"/>
</dbReference>
<organism evidence="3 4">
    <name type="scientific">Dimargaris verticillata</name>
    <dbReference type="NCBI Taxonomy" id="2761393"/>
    <lineage>
        <taxon>Eukaryota</taxon>
        <taxon>Fungi</taxon>
        <taxon>Fungi incertae sedis</taxon>
        <taxon>Zoopagomycota</taxon>
        <taxon>Kickxellomycotina</taxon>
        <taxon>Dimargaritomycetes</taxon>
        <taxon>Dimargaritales</taxon>
        <taxon>Dimargaritaceae</taxon>
        <taxon>Dimargaris</taxon>
    </lineage>
</organism>
<feature type="transmembrane region" description="Helical" evidence="1">
    <location>
        <begin position="18"/>
        <end position="37"/>
    </location>
</feature>
<dbReference type="GO" id="GO:0005794">
    <property type="term" value="C:Golgi apparatus"/>
    <property type="evidence" value="ECO:0007669"/>
    <property type="project" value="TreeGrafter"/>
</dbReference>
<dbReference type="InterPro" id="IPR045820">
    <property type="entry name" value="CLEC16A/TT9_C"/>
</dbReference>
<accession>A0A9W8AU39</accession>
<dbReference type="InterPro" id="IPR039272">
    <property type="entry name" value="CLEC16A/TT9"/>
</dbReference>
<name>A0A9W8AU39_9FUNG</name>
<feature type="non-terminal residue" evidence="3">
    <location>
        <position position="111"/>
    </location>
</feature>
<sequence>HAGIYPQLNQTLEEHLETIAYINDVFSIGVVTINLVLAQTLRSKLLYPVYLTDITRYQKSLDDVELKTRAHVALVFLCHLVMTLKYPPVINEVAAMLFAEETADAASSLDE</sequence>
<reference evidence="3" key="1">
    <citation type="submission" date="2022-07" db="EMBL/GenBank/DDBJ databases">
        <title>Phylogenomic reconstructions and comparative analyses of Kickxellomycotina fungi.</title>
        <authorList>
            <person name="Reynolds N.K."/>
            <person name="Stajich J.E."/>
            <person name="Barry K."/>
            <person name="Grigoriev I.V."/>
            <person name="Crous P."/>
            <person name="Smith M.E."/>
        </authorList>
    </citation>
    <scope>NUCLEOTIDE SEQUENCE</scope>
    <source>
        <strain evidence="3">RSA 567</strain>
    </source>
</reference>
<dbReference type="AlphaFoldDB" id="A0A9W8AU39"/>
<evidence type="ECO:0000313" key="4">
    <source>
        <dbReference type="Proteomes" id="UP001151582"/>
    </source>
</evidence>
<dbReference type="PANTHER" id="PTHR21481">
    <property type="entry name" value="PROTEIN CLEC16A"/>
    <property type="match status" value="1"/>
</dbReference>
<evidence type="ECO:0000256" key="1">
    <source>
        <dbReference type="SAM" id="Phobius"/>
    </source>
</evidence>
<dbReference type="GO" id="GO:0016197">
    <property type="term" value="P:endosomal transport"/>
    <property type="evidence" value="ECO:0007669"/>
    <property type="project" value="TreeGrafter"/>
</dbReference>
<evidence type="ECO:0000259" key="2">
    <source>
        <dbReference type="Pfam" id="PF19439"/>
    </source>
</evidence>
<feature type="non-terminal residue" evidence="3">
    <location>
        <position position="1"/>
    </location>
</feature>
<keyword evidence="1" id="KW-0812">Transmembrane</keyword>
<keyword evidence="1" id="KW-1133">Transmembrane helix</keyword>
<protein>
    <recommendedName>
        <fullName evidence="2">CLEC16A/TT9 C-terminal domain-containing protein</fullName>
    </recommendedName>
</protein>
<keyword evidence="1" id="KW-0472">Membrane</keyword>